<dbReference type="AlphaFoldDB" id="A0A9Q4KS93"/>
<keyword evidence="2" id="KW-1185">Reference proteome</keyword>
<protein>
    <submittedName>
        <fullName evidence="1">Uncharacterized protein</fullName>
    </submittedName>
</protein>
<organism evidence="1 2">
    <name type="scientific">Methanogenium marinum</name>
    <dbReference type="NCBI Taxonomy" id="348610"/>
    <lineage>
        <taxon>Archaea</taxon>
        <taxon>Methanobacteriati</taxon>
        <taxon>Methanobacteriota</taxon>
        <taxon>Stenosarchaea group</taxon>
        <taxon>Methanomicrobia</taxon>
        <taxon>Methanomicrobiales</taxon>
        <taxon>Methanomicrobiaceae</taxon>
        <taxon>Methanogenium</taxon>
    </lineage>
</organism>
<proteinExistence type="predicted"/>
<gene>
    <name evidence="1" type="ORF">L0665_02975</name>
</gene>
<reference evidence="1" key="1">
    <citation type="submission" date="2022-01" db="EMBL/GenBank/DDBJ databases">
        <title>Draft genome of Methanogenium marinum DSM 15558.</title>
        <authorList>
            <person name="Chen S.-C."/>
            <person name="You Y.-T."/>
        </authorList>
    </citation>
    <scope>NUCLEOTIDE SEQUENCE</scope>
    <source>
        <strain evidence="1">DSM 15558</strain>
    </source>
</reference>
<evidence type="ECO:0000313" key="1">
    <source>
        <dbReference type="EMBL" id="MDE4907576.1"/>
    </source>
</evidence>
<sequence length="202" mass="22545">MRTVQIPSMLRDLVSSAIISVDGITFTNLDACPYCGGPVKGHDIRRKRFATVRDNSGKKTVYVFVKRYHCEQCGRLCYAESPFYPDTRLGIPIVDLCNALIEKHPYHHAARILAALEIVVDRGTLRNYAQRSFPLPDVIEMYGVPIPISILNMNEQSFRGNESSTIPGAEHFIASGLPPAARAFLHTMGGGSKRNQRNKQEK</sequence>
<dbReference type="RefSeq" id="WP_274924224.1">
    <property type="nucleotide sequence ID" value="NZ_JAKELO010000002.1"/>
</dbReference>
<dbReference type="EMBL" id="JAKELO010000002">
    <property type="protein sequence ID" value="MDE4907576.1"/>
    <property type="molecule type" value="Genomic_DNA"/>
</dbReference>
<name>A0A9Q4KS93_9EURY</name>
<comment type="caution">
    <text evidence="1">The sequence shown here is derived from an EMBL/GenBank/DDBJ whole genome shotgun (WGS) entry which is preliminary data.</text>
</comment>
<evidence type="ECO:0000313" key="2">
    <source>
        <dbReference type="Proteomes" id="UP001143747"/>
    </source>
</evidence>
<accession>A0A9Q4KS93</accession>
<dbReference type="Proteomes" id="UP001143747">
    <property type="component" value="Unassembled WGS sequence"/>
</dbReference>